<proteinExistence type="predicted"/>
<feature type="region of interest" description="Disordered" evidence="1">
    <location>
        <begin position="208"/>
        <end position="275"/>
    </location>
</feature>
<organism evidence="2 3">
    <name type="scientific">Pleurodeles waltl</name>
    <name type="common">Iberian ribbed newt</name>
    <dbReference type="NCBI Taxonomy" id="8319"/>
    <lineage>
        <taxon>Eukaryota</taxon>
        <taxon>Metazoa</taxon>
        <taxon>Chordata</taxon>
        <taxon>Craniata</taxon>
        <taxon>Vertebrata</taxon>
        <taxon>Euteleostomi</taxon>
        <taxon>Amphibia</taxon>
        <taxon>Batrachia</taxon>
        <taxon>Caudata</taxon>
        <taxon>Salamandroidea</taxon>
        <taxon>Salamandridae</taxon>
        <taxon>Pleurodelinae</taxon>
        <taxon>Pleurodeles</taxon>
    </lineage>
</organism>
<protein>
    <submittedName>
        <fullName evidence="2">Uncharacterized protein</fullName>
    </submittedName>
</protein>
<gene>
    <name evidence="2" type="ORF">NDU88_000957</name>
</gene>
<name>A0AAV7WGY8_PLEWA</name>
<dbReference type="AlphaFoldDB" id="A0AAV7WGY8"/>
<reference evidence="2" key="1">
    <citation type="journal article" date="2022" name="bioRxiv">
        <title>Sequencing and chromosome-scale assembly of the giantPleurodeles waltlgenome.</title>
        <authorList>
            <person name="Brown T."/>
            <person name="Elewa A."/>
            <person name="Iarovenko S."/>
            <person name="Subramanian E."/>
            <person name="Araus A.J."/>
            <person name="Petzold A."/>
            <person name="Susuki M."/>
            <person name="Suzuki K.-i.T."/>
            <person name="Hayashi T."/>
            <person name="Toyoda A."/>
            <person name="Oliveira C."/>
            <person name="Osipova E."/>
            <person name="Leigh N.D."/>
            <person name="Simon A."/>
            <person name="Yun M.H."/>
        </authorList>
    </citation>
    <scope>NUCLEOTIDE SEQUENCE</scope>
    <source>
        <strain evidence="2">20211129_DDA</strain>
        <tissue evidence="2">Liver</tissue>
    </source>
</reference>
<dbReference type="Proteomes" id="UP001066276">
    <property type="component" value="Chromosome 1_1"/>
</dbReference>
<feature type="region of interest" description="Disordered" evidence="1">
    <location>
        <begin position="96"/>
        <end position="119"/>
    </location>
</feature>
<comment type="caution">
    <text evidence="2">The sequence shown here is derived from an EMBL/GenBank/DDBJ whole genome shotgun (WGS) entry which is preliminary data.</text>
</comment>
<feature type="region of interest" description="Disordered" evidence="1">
    <location>
        <begin position="143"/>
        <end position="190"/>
    </location>
</feature>
<evidence type="ECO:0000313" key="2">
    <source>
        <dbReference type="EMBL" id="KAJ1213319.1"/>
    </source>
</evidence>
<evidence type="ECO:0000313" key="3">
    <source>
        <dbReference type="Proteomes" id="UP001066276"/>
    </source>
</evidence>
<evidence type="ECO:0000256" key="1">
    <source>
        <dbReference type="SAM" id="MobiDB-lite"/>
    </source>
</evidence>
<dbReference type="EMBL" id="JANPWB010000001">
    <property type="protein sequence ID" value="KAJ1213319.1"/>
    <property type="molecule type" value="Genomic_DNA"/>
</dbReference>
<feature type="region of interest" description="Disordered" evidence="1">
    <location>
        <begin position="1"/>
        <end position="60"/>
    </location>
</feature>
<accession>A0AAV7WGY8</accession>
<feature type="compositionally biased region" description="Basic residues" evidence="1">
    <location>
        <begin position="162"/>
        <end position="177"/>
    </location>
</feature>
<sequence length="275" mass="29430">MVPNPHSEPGRHAGRGGSGRPPGSVQDSVRRYLFRITRGPPMSGEEKTKDGGPLSAGATPAWGWSLRLPGVLPRSVQRVAARVWATVQAPRDRVAPSAWRATGVPPTPTQAPGSSGRRRARPLCGRLAAQFKLRSPLFRRPADRLSLPAQPPQNLCTWRPRMGGRRQPGRRRSRLAGRGRAAPPVHGGPRFSAWCRLLPSRLWRLGSRAATPEGQRRSLSPSGRSSRGRHVGSWADRAVTGAQGLLLAYSSPPNPSTGSAGDRESAGTTRAAPPG</sequence>
<keyword evidence="3" id="KW-1185">Reference proteome</keyword>